<protein>
    <submittedName>
        <fullName evidence="1">Uncharacterized protein</fullName>
    </submittedName>
</protein>
<dbReference type="RefSeq" id="WP_283432555.1">
    <property type="nucleotide sequence ID" value="NZ_CAWLDM010000001.1"/>
</dbReference>
<dbReference type="EMBL" id="FXUG01000005">
    <property type="protein sequence ID" value="SMP56089.1"/>
    <property type="molecule type" value="Genomic_DNA"/>
</dbReference>
<proteinExistence type="predicted"/>
<reference evidence="1 2" key="1">
    <citation type="submission" date="2017-05" db="EMBL/GenBank/DDBJ databases">
        <authorList>
            <person name="Varghese N."/>
            <person name="Submissions S."/>
        </authorList>
    </citation>
    <scope>NUCLEOTIDE SEQUENCE [LARGE SCALE GENOMIC DNA]</scope>
    <source>
        <strain evidence="1 2">DSM 25457</strain>
    </source>
</reference>
<dbReference type="Proteomes" id="UP001158067">
    <property type="component" value="Unassembled WGS sequence"/>
</dbReference>
<evidence type="ECO:0000313" key="2">
    <source>
        <dbReference type="Proteomes" id="UP001158067"/>
    </source>
</evidence>
<sequence>MQILISKLNDIRNTRISGLLRNRFEWISAEIACLTGEYLCRVHAATMPATVKVVPVHAISGPAMSASAFAAAMEEFGKPLHTSDGANARDAVDQTCPWRPRQLKRAVGARFAKFGVN</sequence>
<name>A0ABY1Q157_9BACT</name>
<comment type="caution">
    <text evidence="1">The sequence shown here is derived from an EMBL/GenBank/DDBJ whole genome shotgun (WGS) entry which is preliminary data.</text>
</comment>
<keyword evidence="2" id="KW-1185">Reference proteome</keyword>
<evidence type="ECO:0000313" key="1">
    <source>
        <dbReference type="EMBL" id="SMP56089.1"/>
    </source>
</evidence>
<accession>A0ABY1Q157</accession>
<gene>
    <name evidence="1" type="ORF">SAMN06265222_10583</name>
</gene>
<organism evidence="1 2">
    <name type="scientific">Neorhodopirellula lusitana</name>
    <dbReference type="NCBI Taxonomy" id="445327"/>
    <lineage>
        <taxon>Bacteria</taxon>
        <taxon>Pseudomonadati</taxon>
        <taxon>Planctomycetota</taxon>
        <taxon>Planctomycetia</taxon>
        <taxon>Pirellulales</taxon>
        <taxon>Pirellulaceae</taxon>
        <taxon>Neorhodopirellula</taxon>
    </lineage>
</organism>